<reference evidence="2" key="1">
    <citation type="journal article" date="2020" name="Nature">
        <title>Giant virus diversity and host interactions through global metagenomics.</title>
        <authorList>
            <person name="Schulz F."/>
            <person name="Roux S."/>
            <person name="Paez-Espino D."/>
            <person name="Jungbluth S."/>
            <person name="Walsh D.A."/>
            <person name="Denef V.J."/>
            <person name="McMahon K.D."/>
            <person name="Konstantinidis K.T."/>
            <person name="Eloe-Fadrosh E.A."/>
            <person name="Kyrpides N.C."/>
            <person name="Woyke T."/>
        </authorList>
    </citation>
    <scope>NUCLEOTIDE SEQUENCE</scope>
    <source>
        <strain evidence="2">GVMAG-M-3300023174-60</strain>
    </source>
</reference>
<dbReference type="AlphaFoldDB" id="A0A6C0DU70"/>
<evidence type="ECO:0000256" key="1">
    <source>
        <dbReference type="SAM" id="MobiDB-lite"/>
    </source>
</evidence>
<protein>
    <submittedName>
        <fullName evidence="2">Uncharacterized protein</fullName>
    </submittedName>
</protein>
<evidence type="ECO:0000313" key="2">
    <source>
        <dbReference type="EMBL" id="QHT20062.1"/>
    </source>
</evidence>
<feature type="compositionally biased region" description="Basic residues" evidence="1">
    <location>
        <begin position="1"/>
        <end position="29"/>
    </location>
</feature>
<sequence>MVRKTHRSKSHKRRHSRKQTRRHTRKRGGVRPICPGGTGIKPPSNTVRRPLPTRPVKPTRGGSCPCSGASAALRGQFGGRGGMGGADLGHAFTTGASQELYQMTGRTPGLSSGGGSSGVKKRREARLAQEAANRNAQRMVAEANMGENIILNRKVANANKMNRVVPPKRFRAEATPYTPSNNLLANLETNRGMRVQENYLKNLMRTQNEENANNFNNLMSKVHRNRLENGN</sequence>
<dbReference type="EMBL" id="MN739677">
    <property type="protein sequence ID" value="QHT20062.1"/>
    <property type="molecule type" value="Genomic_DNA"/>
</dbReference>
<organism evidence="2">
    <name type="scientific">viral metagenome</name>
    <dbReference type="NCBI Taxonomy" id="1070528"/>
    <lineage>
        <taxon>unclassified sequences</taxon>
        <taxon>metagenomes</taxon>
        <taxon>organismal metagenomes</taxon>
    </lineage>
</organism>
<proteinExistence type="predicted"/>
<name>A0A6C0DU70_9ZZZZ</name>
<feature type="region of interest" description="Disordered" evidence="1">
    <location>
        <begin position="1"/>
        <end position="67"/>
    </location>
</feature>
<accession>A0A6C0DU70</accession>